<proteinExistence type="predicted"/>
<accession>A0A6G1IDB6</accession>
<dbReference type="Proteomes" id="UP000799291">
    <property type="component" value="Unassembled WGS sequence"/>
</dbReference>
<evidence type="ECO:0000313" key="2">
    <source>
        <dbReference type="EMBL" id="KAF2675961.1"/>
    </source>
</evidence>
<feature type="transmembrane region" description="Helical" evidence="1">
    <location>
        <begin position="197"/>
        <end position="221"/>
    </location>
</feature>
<sequence>MYNRAPTHYRRQAFGYELKDMANVMHGRDPEEDRRPQIFIPRALPTPPHTGQGYQDVIETVDSFTQQNAASRRSASIDSSTTIHYEVDGVEARRRSIIDFREALMTDGPSYAITPPGNQPATNVRELDFPDYKNVGCNRAATFESFLPESRLGVAKKHKSNTHNAQIKRGLGKLKNKFVNAVKNLRHKSGGKGKNEWWWSCAFLLFDFSFLLNLLTAIELLQARLRGSMISAHDCFRVLGSMPELPLG</sequence>
<name>A0A6G1IDB6_9PLEO</name>
<keyword evidence="1" id="KW-1133">Transmembrane helix</keyword>
<protein>
    <submittedName>
        <fullName evidence="2">Uncharacterized protein</fullName>
    </submittedName>
</protein>
<gene>
    <name evidence="2" type="ORF">K458DRAFT_196033</name>
</gene>
<organism evidence="2 3">
    <name type="scientific">Lentithecium fluviatile CBS 122367</name>
    <dbReference type="NCBI Taxonomy" id="1168545"/>
    <lineage>
        <taxon>Eukaryota</taxon>
        <taxon>Fungi</taxon>
        <taxon>Dikarya</taxon>
        <taxon>Ascomycota</taxon>
        <taxon>Pezizomycotina</taxon>
        <taxon>Dothideomycetes</taxon>
        <taxon>Pleosporomycetidae</taxon>
        <taxon>Pleosporales</taxon>
        <taxon>Massarineae</taxon>
        <taxon>Lentitheciaceae</taxon>
        <taxon>Lentithecium</taxon>
    </lineage>
</organism>
<keyword evidence="3" id="KW-1185">Reference proteome</keyword>
<keyword evidence="1" id="KW-0812">Transmembrane</keyword>
<dbReference type="EMBL" id="MU005643">
    <property type="protein sequence ID" value="KAF2675961.1"/>
    <property type="molecule type" value="Genomic_DNA"/>
</dbReference>
<evidence type="ECO:0000256" key="1">
    <source>
        <dbReference type="SAM" id="Phobius"/>
    </source>
</evidence>
<evidence type="ECO:0000313" key="3">
    <source>
        <dbReference type="Proteomes" id="UP000799291"/>
    </source>
</evidence>
<reference evidence="2" key="1">
    <citation type="journal article" date="2020" name="Stud. Mycol.">
        <title>101 Dothideomycetes genomes: a test case for predicting lifestyles and emergence of pathogens.</title>
        <authorList>
            <person name="Haridas S."/>
            <person name="Albert R."/>
            <person name="Binder M."/>
            <person name="Bloem J."/>
            <person name="Labutti K."/>
            <person name="Salamov A."/>
            <person name="Andreopoulos B."/>
            <person name="Baker S."/>
            <person name="Barry K."/>
            <person name="Bills G."/>
            <person name="Bluhm B."/>
            <person name="Cannon C."/>
            <person name="Castanera R."/>
            <person name="Culley D."/>
            <person name="Daum C."/>
            <person name="Ezra D."/>
            <person name="Gonzalez J."/>
            <person name="Henrissat B."/>
            <person name="Kuo A."/>
            <person name="Liang C."/>
            <person name="Lipzen A."/>
            <person name="Lutzoni F."/>
            <person name="Magnuson J."/>
            <person name="Mondo S."/>
            <person name="Nolan M."/>
            <person name="Ohm R."/>
            <person name="Pangilinan J."/>
            <person name="Park H.-J."/>
            <person name="Ramirez L."/>
            <person name="Alfaro M."/>
            <person name="Sun H."/>
            <person name="Tritt A."/>
            <person name="Yoshinaga Y."/>
            <person name="Zwiers L.-H."/>
            <person name="Turgeon B."/>
            <person name="Goodwin S."/>
            <person name="Spatafora J."/>
            <person name="Crous P."/>
            <person name="Grigoriev I."/>
        </authorList>
    </citation>
    <scope>NUCLEOTIDE SEQUENCE</scope>
    <source>
        <strain evidence="2">CBS 122367</strain>
    </source>
</reference>
<keyword evidence="1" id="KW-0472">Membrane</keyword>
<dbReference type="AlphaFoldDB" id="A0A6G1IDB6"/>